<accession>A0A2H3BDW9</accession>
<proteinExistence type="predicted"/>
<reference evidence="2" key="1">
    <citation type="journal article" date="2017" name="Nat. Ecol. Evol.">
        <title>Genome expansion and lineage-specific genetic innovations in the forest pathogenic fungi Armillaria.</title>
        <authorList>
            <person name="Sipos G."/>
            <person name="Prasanna A.N."/>
            <person name="Walter M.C."/>
            <person name="O'Connor E."/>
            <person name="Balint B."/>
            <person name="Krizsan K."/>
            <person name="Kiss B."/>
            <person name="Hess J."/>
            <person name="Varga T."/>
            <person name="Slot J."/>
            <person name="Riley R."/>
            <person name="Boka B."/>
            <person name="Rigling D."/>
            <person name="Barry K."/>
            <person name="Lee J."/>
            <person name="Mihaltcheva S."/>
            <person name="LaButti K."/>
            <person name="Lipzen A."/>
            <person name="Waldron R."/>
            <person name="Moloney N.M."/>
            <person name="Sperisen C."/>
            <person name="Kredics L."/>
            <person name="Vagvoelgyi C."/>
            <person name="Patrignani A."/>
            <person name="Fitzpatrick D."/>
            <person name="Nagy I."/>
            <person name="Doyle S."/>
            <person name="Anderson J.B."/>
            <person name="Grigoriev I.V."/>
            <person name="Gueldener U."/>
            <person name="Muensterkoetter M."/>
            <person name="Nagy L.G."/>
        </authorList>
    </citation>
    <scope>NUCLEOTIDE SEQUENCE [LARGE SCALE GENOMIC DNA]</scope>
    <source>
        <strain evidence="2">28-4</strain>
    </source>
</reference>
<organism evidence="1 2">
    <name type="scientific">Armillaria solidipes</name>
    <dbReference type="NCBI Taxonomy" id="1076256"/>
    <lineage>
        <taxon>Eukaryota</taxon>
        <taxon>Fungi</taxon>
        <taxon>Dikarya</taxon>
        <taxon>Basidiomycota</taxon>
        <taxon>Agaricomycotina</taxon>
        <taxon>Agaricomycetes</taxon>
        <taxon>Agaricomycetidae</taxon>
        <taxon>Agaricales</taxon>
        <taxon>Marasmiineae</taxon>
        <taxon>Physalacriaceae</taxon>
        <taxon>Armillaria</taxon>
    </lineage>
</organism>
<dbReference type="AlphaFoldDB" id="A0A2H3BDW9"/>
<evidence type="ECO:0000313" key="2">
    <source>
        <dbReference type="Proteomes" id="UP000218334"/>
    </source>
</evidence>
<dbReference type="Proteomes" id="UP000218334">
    <property type="component" value="Unassembled WGS sequence"/>
</dbReference>
<evidence type="ECO:0000313" key="1">
    <source>
        <dbReference type="EMBL" id="PBK64238.1"/>
    </source>
</evidence>
<gene>
    <name evidence="1" type="ORF">ARMSODRAFT_979350</name>
</gene>
<sequence>MTRPPPLFWRSRSNLPLPFVGSRFGLSSNSLAVRGNWEPKCAWPFIMVWLKRDWKDEHSAIHSLVQKSSQVPLFRIVSPERWKTRKSSCQIHAEVAWEEHAGCTGKQNIQLSAPWIPQASSLRREVEDRRKGPLMLGMHIAPRFHHPAFYLLGALSLEMQTYWWAEFAKTMN</sequence>
<name>A0A2H3BDW9_9AGAR</name>
<protein>
    <submittedName>
        <fullName evidence="1">Uncharacterized protein</fullName>
    </submittedName>
</protein>
<keyword evidence="2" id="KW-1185">Reference proteome</keyword>
<dbReference type="EMBL" id="KZ293453">
    <property type="protein sequence ID" value="PBK64238.1"/>
    <property type="molecule type" value="Genomic_DNA"/>
</dbReference>